<comment type="caution">
    <text evidence="2">The sequence shown here is derived from an EMBL/GenBank/DDBJ whole genome shotgun (WGS) entry which is preliminary data.</text>
</comment>
<dbReference type="EMBL" id="QEAM01001132">
    <property type="protein sequence ID" value="TPX30655.1"/>
    <property type="molecule type" value="Genomic_DNA"/>
</dbReference>
<dbReference type="AlphaFoldDB" id="A0A507BZ77"/>
<evidence type="ECO:0000256" key="1">
    <source>
        <dbReference type="SAM" id="SignalP"/>
    </source>
</evidence>
<feature type="signal peptide" evidence="1">
    <location>
        <begin position="1"/>
        <end position="25"/>
    </location>
</feature>
<dbReference type="Proteomes" id="UP000320475">
    <property type="component" value="Unassembled WGS sequence"/>
</dbReference>
<organism evidence="2 3">
    <name type="scientific">Synchytrium endobioticum</name>
    <dbReference type="NCBI Taxonomy" id="286115"/>
    <lineage>
        <taxon>Eukaryota</taxon>
        <taxon>Fungi</taxon>
        <taxon>Fungi incertae sedis</taxon>
        <taxon>Chytridiomycota</taxon>
        <taxon>Chytridiomycota incertae sedis</taxon>
        <taxon>Chytridiomycetes</taxon>
        <taxon>Synchytriales</taxon>
        <taxon>Synchytriaceae</taxon>
        <taxon>Synchytrium</taxon>
    </lineage>
</organism>
<evidence type="ECO:0000313" key="2">
    <source>
        <dbReference type="EMBL" id="TPX30655.1"/>
    </source>
</evidence>
<gene>
    <name evidence="2" type="ORF">SeLEV6574_g08598</name>
</gene>
<protein>
    <submittedName>
        <fullName evidence="2">Uncharacterized protein</fullName>
    </submittedName>
</protein>
<evidence type="ECO:0000313" key="3">
    <source>
        <dbReference type="Proteomes" id="UP000320475"/>
    </source>
</evidence>
<keyword evidence="1" id="KW-0732">Signal</keyword>
<name>A0A507BZ77_9FUNG</name>
<feature type="chain" id="PRO_5021448374" evidence="1">
    <location>
        <begin position="26"/>
        <end position="66"/>
    </location>
</feature>
<reference evidence="2 3" key="1">
    <citation type="journal article" date="2019" name="Sci. Rep.">
        <title>Comparative genomics of chytrid fungi reveal insights into the obligate biotrophic and pathogenic lifestyle of Synchytrium endobioticum.</title>
        <authorList>
            <person name="van de Vossenberg B.T.L.H."/>
            <person name="Warris S."/>
            <person name="Nguyen H.D.T."/>
            <person name="van Gent-Pelzer M.P.E."/>
            <person name="Joly D.L."/>
            <person name="van de Geest H.C."/>
            <person name="Bonants P.J.M."/>
            <person name="Smith D.S."/>
            <person name="Levesque C.A."/>
            <person name="van der Lee T.A.J."/>
        </authorList>
    </citation>
    <scope>NUCLEOTIDE SEQUENCE [LARGE SCALE GENOMIC DNA]</scope>
    <source>
        <strain evidence="2 3">LEV6574</strain>
    </source>
</reference>
<sequence length="66" mass="7551">MAYHPMRHYKELLLVLLVFWDPDSNLPCGQPSDTVGEWYKACPIEDDDEKRAISTSIKSSKSPQVI</sequence>
<proteinExistence type="predicted"/>
<accession>A0A507BZ77</accession>